<feature type="domain" description="PAS" evidence="11">
    <location>
        <begin position="115"/>
        <end position="185"/>
    </location>
</feature>
<dbReference type="PROSITE" id="PS50894">
    <property type="entry name" value="HPT"/>
    <property type="match status" value="1"/>
</dbReference>
<dbReference type="InterPro" id="IPR036097">
    <property type="entry name" value="HisK_dim/P_sf"/>
</dbReference>
<dbReference type="Pfam" id="PF00512">
    <property type="entry name" value="HisKA"/>
    <property type="match status" value="1"/>
</dbReference>
<dbReference type="InterPro" id="IPR001610">
    <property type="entry name" value="PAC"/>
</dbReference>
<dbReference type="CDD" id="cd00130">
    <property type="entry name" value="PAS"/>
    <property type="match status" value="3"/>
</dbReference>
<feature type="domain" description="Response regulatory" evidence="10">
    <location>
        <begin position="792"/>
        <end position="908"/>
    </location>
</feature>
<dbReference type="PANTHER" id="PTHR45339:SF3">
    <property type="entry name" value="HISTIDINE KINASE"/>
    <property type="match status" value="1"/>
</dbReference>
<protein>
    <recommendedName>
        <fullName evidence="2">histidine kinase</fullName>
        <ecNumber evidence="2">2.7.13.3</ecNumber>
    </recommendedName>
</protein>
<dbReference type="InterPro" id="IPR036890">
    <property type="entry name" value="HATPase_C_sf"/>
</dbReference>
<gene>
    <name evidence="14" type="ORF">E4Q08_08125</name>
</gene>
<dbReference type="Gene3D" id="1.10.287.130">
    <property type="match status" value="1"/>
</dbReference>
<evidence type="ECO:0000313" key="14">
    <source>
        <dbReference type="EMBL" id="NMQ05237.1"/>
    </source>
</evidence>
<keyword evidence="8" id="KW-1133">Transmembrane helix</keyword>
<feature type="domain" description="HPt" evidence="13">
    <location>
        <begin position="970"/>
        <end position="1068"/>
    </location>
</feature>
<evidence type="ECO:0000256" key="7">
    <source>
        <dbReference type="SAM" id="Coils"/>
    </source>
</evidence>
<dbReference type="CDD" id="cd17546">
    <property type="entry name" value="REC_hyHK_CKI1_RcsC-like"/>
    <property type="match status" value="1"/>
</dbReference>
<name>A0ABX1T8W5_9PROT</name>
<dbReference type="Pfam" id="PF08447">
    <property type="entry name" value="PAS_3"/>
    <property type="match status" value="1"/>
</dbReference>
<feature type="transmembrane region" description="Helical" evidence="8">
    <location>
        <begin position="74"/>
        <end position="95"/>
    </location>
</feature>
<dbReference type="Pfam" id="PF13426">
    <property type="entry name" value="PAS_9"/>
    <property type="match status" value="1"/>
</dbReference>
<dbReference type="SMART" id="SM00086">
    <property type="entry name" value="PAC"/>
    <property type="match status" value="3"/>
</dbReference>
<accession>A0ABX1T8W5</accession>
<evidence type="ECO:0000259" key="9">
    <source>
        <dbReference type="PROSITE" id="PS50109"/>
    </source>
</evidence>
<dbReference type="InterPro" id="IPR001789">
    <property type="entry name" value="Sig_transdc_resp-reg_receiver"/>
</dbReference>
<dbReference type="Proteomes" id="UP000886469">
    <property type="component" value="Unassembled WGS sequence"/>
</dbReference>
<dbReference type="CDD" id="cd00082">
    <property type="entry name" value="HisKA"/>
    <property type="match status" value="1"/>
</dbReference>
<dbReference type="InterPro" id="IPR000700">
    <property type="entry name" value="PAS-assoc_C"/>
</dbReference>
<evidence type="ECO:0000256" key="2">
    <source>
        <dbReference type="ARBA" id="ARBA00012438"/>
    </source>
</evidence>
<dbReference type="Pfam" id="PF00072">
    <property type="entry name" value="Response_reg"/>
    <property type="match status" value="1"/>
</dbReference>
<dbReference type="InterPro" id="IPR013656">
    <property type="entry name" value="PAS_4"/>
</dbReference>
<organism evidence="14 15">
    <name type="scientific">Candidatus Accumulibacter contiguus</name>
    <dbReference type="NCBI Taxonomy" id="2954381"/>
    <lineage>
        <taxon>Bacteria</taxon>
        <taxon>Pseudomonadati</taxon>
        <taxon>Pseudomonadota</taxon>
        <taxon>Betaproteobacteria</taxon>
        <taxon>Candidatus Accumulibacter</taxon>
    </lineage>
</organism>
<comment type="caution">
    <text evidence="14">The sequence shown here is derived from an EMBL/GenBank/DDBJ whole genome shotgun (WGS) entry which is preliminary data.</text>
</comment>
<evidence type="ECO:0000259" key="13">
    <source>
        <dbReference type="PROSITE" id="PS50894"/>
    </source>
</evidence>
<dbReference type="SUPFAM" id="SSF55874">
    <property type="entry name" value="ATPase domain of HSP90 chaperone/DNA topoisomerase II/histidine kinase"/>
    <property type="match status" value="1"/>
</dbReference>
<feature type="modified residue" description="4-aspartylphosphate" evidence="6">
    <location>
        <position position="841"/>
    </location>
</feature>
<feature type="modified residue" description="Phosphohistidine" evidence="5">
    <location>
        <position position="1009"/>
    </location>
</feature>
<dbReference type="Gene3D" id="2.10.70.100">
    <property type="match status" value="1"/>
</dbReference>
<dbReference type="Pfam" id="PF01627">
    <property type="entry name" value="Hpt"/>
    <property type="match status" value="1"/>
</dbReference>
<dbReference type="PROSITE" id="PS50113">
    <property type="entry name" value="PAC"/>
    <property type="match status" value="3"/>
</dbReference>
<keyword evidence="4" id="KW-0902">Two-component regulatory system</keyword>
<dbReference type="InterPro" id="IPR003594">
    <property type="entry name" value="HATPase_dom"/>
</dbReference>
<dbReference type="InterPro" id="IPR008207">
    <property type="entry name" value="Sig_transdc_His_kin_Hpt_dom"/>
</dbReference>
<feature type="transmembrane region" description="Helical" evidence="8">
    <location>
        <begin position="40"/>
        <end position="62"/>
    </location>
</feature>
<dbReference type="Gene3D" id="1.20.120.160">
    <property type="entry name" value="HPT domain"/>
    <property type="match status" value="1"/>
</dbReference>
<dbReference type="Gene3D" id="3.30.450.20">
    <property type="entry name" value="PAS domain"/>
    <property type="match status" value="3"/>
</dbReference>
<dbReference type="Gene3D" id="3.40.50.2300">
    <property type="match status" value="1"/>
</dbReference>
<evidence type="ECO:0000256" key="3">
    <source>
        <dbReference type="ARBA" id="ARBA00022553"/>
    </source>
</evidence>
<comment type="catalytic activity">
    <reaction evidence="1">
        <text>ATP + protein L-histidine = ADP + protein N-phospho-L-histidine.</text>
        <dbReference type="EC" id="2.7.13.3"/>
    </reaction>
</comment>
<dbReference type="PROSITE" id="PS50112">
    <property type="entry name" value="PAS"/>
    <property type="match status" value="2"/>
</dbReference>
<dbReference type="Pfam" id="PF08448">
    <property type="entry name" value="PAS_4"/>
    <property type="match status" value="1"/>
</dbReference>
<evidence type="ECO:0000259" key="12">
    <source>
        <dbReference type="PROSITE" id="PS50113"/>
    </source>
</evidence>
<keyword evidence="8" id="KW-0472">Membrane</keyword>
<dbReference type="InterPro" id="IPR000014">
    <property type="entry name" value="PAS"/>
</dbReference>
<dbReference type="NCBIfam" id="TIGR00229">
    <property type="entry name" value="sensory_box"/>
    <property type="match status" value="3"/>
</dbReference>
<dbReference type="SMART" id="SM00388">
    <property type="entry name" value="HisKA"/>
    <property type="match status" value="1"/>
</dbReference>
<evidence type="ECO:0000256" key="4">
    <source>
        <dbReference type="ARBA" id="ARBA00023012"/>
    </source>
</evidence>
<dbReference type="InterPro" id="IPR011006">
    <property type="entry name" value="CheY-like_superfamily"/>
</dbReference>
<evidence type="ECO:0000259" key="10">
    <source>
        <dbReference type="PROSITE" id="PS50110"/>
    </source>
</evidence>
<dbReference type="SUPFAM" id="SSF47226">
    <property type="entry name" value="Histidine-containing phosphotransfer domain, HPT domain"/>
    <property type="match status" value="1"/>
</dbReference>
<dbReference type="InterPro" id="IPR035965">
    <property type="entry name" value="PAS-like_dom_sf"/>
</dbReference>
<dbReference type="SMART" id="SM00073">
    <property type="entry name" value="HPT"/>
    <property type="match status" value="1"/>
</dbReference>
<evidence type="ECO:0000256" key="6">
    <source>
        <dbReference type="PROSITE-ProRule" id="PRU00169"/>
    </source>
</evidence>
<dbReference type="PROSITE" id="PS50110">
    <property type="entry name" value="RESPONSE_REGULATORY"/>
    <property type="match status" value="1"/>
</dbReference>
<feature type="domain" description="Histidine kinase" evidence="9">
    <location>
        <begin position="544"/>
        <end position="764"/>
    </location>
</feature>
<dbReference type="CDD" id="cd00088">
    <property type="entry name" value="HPT"/>
    <property type="match status" value="1"/>
</dbReference>
<keyword evidence="15" id="KW-1185">Reference proteome</keyword>
<feature type="coiled-coil region" evidence="7">
    <location>
        <begin position="223"/>
        <end position="250"/>
    </location>
</feature>
<dbReference type="InterPro" id="IPR003661">
    <property type="entry name" value="HisK_dim/P_dom"/>
</dbReference>
<evidence type="ECO:0000313" key="15">
    <source>
        <dbReference type="Proteomes" id="UP000886469"/>
    </source>
</evidence>
<keyword evidence="7" id="KW-0175">Coiled coil</keyword>
<sequence length="1082" mass="118398">MVRKGRFWNLLETAAMNPSRAGPTQATTGPSPTRGALRLVLIYAIFAGLWIVLSDKAVAWLFQDPNRILLASTLKGWLFVAVTSMLLYGLVRGLLQQALDWSRREQEAREEGLRSQQFLASIVEASTDAIFAKDLEGRYLAFSQGAARLIDRKAEEIPGCDDTALFPPEQAAMLRANDRRAIDENRINTYEETLSTADGARTFLATKGPLRDGDGKVIGLFGISRDITERKQAENKLREQERLLADSQAIAHVGSWMVDIASGQVIWSEESFRLYGLPPRPGESLSFDRFVDLLHPDDRPRMHDWSAACLAGQRMSSLEFRTRPIDGVSRWLLGHGALERNADGKPWRMIGTVQDITEKKLMSDELARHRHHLEQLVAERTAELAEANLALTQRAEEITDLYDRAPCGYHSLAADGTIIAVNQTELDLLGYSREEFVGHKVGEFMTAESRALFNQRFAVFSRSGRVRDLAFDWLRKDGSILPVLISADLVRNAAGEFLFSRSTMVDNSERSRREREIAEMQAELARRAEAAEAANRAKSAFLANMSHEIRTPLNAIIGLTHLLRRTGATPAQAERLDKIDGAAQHLLAIISDVLDLSKIEAGRLQVESTDFHLSAILDSVASIIGESARRKGLRIDLERDAVPLWLRGDPTRLRQALLNYAGNAVKFTDHGWIALRARLLEEQDDKLLVRFEVEDTGIGITDDQSARLFQAFEQADTSTTRKYGGTGLGLAITARLAHLMGGEIGVKSTPGVGSTFWLTARLLRGRGIVPVSPTLEIADAEVRLRQRCARKRILLVEDNAINREVAEELLRAVDLAVDAAADGEQALAMVQGTDYDLILMDMQMPNMDGLEATRAIRTLPGWQTRPIVAMTANAFDEVRRACEQAGMNDFVGKPMTPGLLYAALLKWLPDAMAHESLATFIVTDSGMAPASAVTLPATPASPEAAEAAMARLTALPGMDTEEILVALRGNTGKYLALIGKFLASHADDMSLLAASLAEGDHVSAIRVAHTLKGSGALMGARRLAELAARLEQMLRANDDLRAPDAPLRAAMDAVGGEVAALARALTPGPASIAALTGPLTPE</sequence>
<dbReference type="SMART" id="SM00448">
    <property type="entry name" value="REC"/>
    <property type="match status" value="1"/>
</dbReference>
<dbReference type="PROSITE" id="PS50109">
    <property type="entry name" value="HIS_KIN"/>
    <property type="match status" value="1"/>
</dbReference>
<dbReference type="Pfam" id="PF02518">
    <property type="entry name" value="HATPase_c"/>
    <property type="match status" value="1"/>
</dbReference>
<dbReference type="SUPFAM" id="SSF52172">
    <property type="entry name" value="CheY-like"/>
    <property type="match status" value="1"/>
</dbReference>
<dbReference type="SMART" id="SM00387">
    <property type="entry name" value="HATPase_c"/>
    <property type="match status" value="1"/>
</dbReference>
<dbReference type="SUPFAM" id="SSF55785">
    <property type="entry name" value="PYP-like sensor domain (PAS domain)"/>
    <property type="match status" value="3"/>
</dbReference>
<dbReference type="PANTHER" id="PTHR45339">
    <property type="entry name" value="HYBRID SIGNAL TRANSDUCTION HISTIDINE KINASE J"/>
    <property type="match status" value="1"/>
</dbReference>
<dbReference type="CDD" id="cd16922">
    <property type="entry name" value="HATPase_EvgS-ArcB-TorS-like"/>
    <property type="match status" value="1"/>
</dbReference>
<dbReference type="EC" id="2.7.13.3" evidence="2"/>
<feature type="domain" description="PAS" evidence="11">
    <location>
        <begin position="394"/>
        <end position="464"/>
    </location>
</feature>
<dbReference type="Gene3D" id="3.30.565.10">
    <property type="entry name" value="Histidine kinase-like ATPase, C-terminal domain"/>
    <property type="match status" value="1"/>
</dbReference>
<dbReference type="InterPro" id="IPR004358">
    <property type="entry name" value="Sig_transdc_His_kin-like_C"/>
</dbReference>
<dbReference type="InterPro" id="IPR013655">
    <property type="entry name" value="PAS_fold_3"/>
</dbReference>
<proteinExistence type="predicted"/>
<dbReference type="InterPro" id="IPR036641">
    <property type="entry name" value="HPT_dom_sf"/>
</dbReference>
<feature type="domain" description="PAC" evidence="12">
    <location>
        <begin position="316"/>
        <end position="368"/>
    </location>
</feature>
<reference evidence="14" key="1">
    <citation type="submission" date="2019-03" db="EMBL/GenBank/DDBJ databases">
        <title>Metabolic reconstructions from genomes of highly enriched 'Candidatus Accumulibacter' and 'Candidatus Competibacter' bioreactor populations.</title>
        <authorList>
            <person name="Annavajhala M.K."/>
            <person name="Welles L."/>
            <person name="Abbas B."/>
            <person name="Sorokin D."/>
            <person name="Park H."/>
            <person name="Van Loosdrecht M."/>
            <person name="Chandran K."/>
        </authorList>
    </citation>
    <scope>NUCLEOTIDE SEQUENCE</scope>
    <source>
        <strain evidence="14">SBR_L</strain>
    </source>
</reference>
<evidence type="ECO:0000256" key="5">
    <source>
        <dbReference type="PROSITE-ProRule" id="PRU00110"/>
    </source>
</evidence>
<dbReference type="EMBL" id="SPMX01000018">
    <property type="protein sequence ID" value="NMQ05237.1"/>
    <property type="molecule type" value="Genomic_DNA"/>
</dbReference>
<feature type="domain" description="PAC" evidence="12">
    <location>
        <begin position="188"/>
        <end position="239"/>
    </location>
</feature>
<evidence type="ECO:0000256" key="8">
    <source>
        <dbReference type="SAM" id="Phobius"/>
    </source>
</evidence>
<evidence type="ECO:0000259" key="11">
    <source>
        <dbReference type="PROSITE" id="PS50112"/>
    </source>
</evidence>
<keyword evidence="8" id="KW-0812">Transmembrane</keyword>
<feature type="domain" description="PAC" evidence="12">
    <location>
        <begin position="467"/>
        <end position="519"/>
    </location>
</feature>
<dbReference type="PRINTS" id="PR00344">
    <property type="entry name" value="BCTRLSENSOR"/>
</dbReference>
<keyword evidence="3 6" id="KW-0597">Phosphoprotein</keyword>
<dbReference type="InterPro" id="IPR005467">
    <property type="entry name" value="His_kinase_dom"/>
</dbReference>
<dbReference type="SMART" id="SM00091">
    <property type="entry name" value="PAS"/>
    <property type="match status" value="3"/>
</dbReference>
<dbReference type="SUPFAM" id="SSF47384">
    <property type="entry name" value="Homodimeric domain of signal transducing histidine kinase"/>
    <property type="match status" value="1"/>
</dbReference>
<evidence type="ECO:0000256" key="1">
    <source>
        <dbReference type="ARBA" id="ARBA00000085"/>
    </source>
</evidence>